<feature type="region of interest" description="Disordered" evidence="10">
    <location>
        <begin position="283"/>
        <end position="313"/>
    </location>
</feature>
<dbReference type="AlphaFoldDB" id="A0A1Y5PUP2"/>
<dbReference type="InterPro" id="IPR000531">
    <property type="entry name" value="Beta-barrel_TonB"/>
</dbReference>
<dbReference type="GO" id="GO:0015344">
    <property type="term" value="F:siderophore uptake transmembrane transporter activity"/>
    <property type="evidence" value="ECO:0007669"/>
    <property type="project" value="TreeGrafter"/>
</dbReference>
<name>A0A1Y5PUP2_9SPHN</name>
<dbReference type="InterPro" id="IPR039426">
    <property type="entry name" value="TonB-dep_rcpt-like"/>
</dbReference>
<evidence type="ECO:0000256" key="4">
    <source>
        <dbReference type="ARBA" id="ARBA00022692"/>
    </source>
</evidence>
<feature type="chain" id="PRO_5012915583" evidence="11">
    <location>
        <begin position="23"/>
        <end position="696"/>
    </location>
</feature>
<keyword evidence="4 8" id="KW-0812">Transmembrane</keyword>
<evidence type="ECO:0000256" key="11">
    <source>
        <dbReference type="SAM" id="SignalP"/>
    </source>
</evidence>
<evidence type="ECO:0000313" key="14">
    <source>
        <dbReference type="EMBL" id="SBV33732.1"/>
    </source>
</evidence>
<comment type="subcellular location">
    <subcellularLocation>
        <location evidence="1 8">Cell outer membrane</location>
        <topology evidence="1 8">Multi-pass membrane protein</topology>
    </subcellularLocation>
</comment>
<dbReference type="Pfam" id="PF00593">
    <property type="entry name" value="TonB_dep_Rec_b-barrel"/>
    <property type="match status" value="1"/>
</dbReference>
<evidence type="ECO:0000259" key="12">
    <source>
        <dbReference type="Pfam" id="PF00593"/>
    </source>
</evidence>
<evidence type="ECO:0000259" key="13">
    <source>
        <dbReference type="Pfam" id="PF07715"/>
    </source>
</evidence>
<feature type="compositionally biased region" description="Basic and acidic residues" evidence="10">
    <location>
        <begin position="294"/>
        <end position="313"/>
    </location>
</feature>
<accession>A0A1Y5PUP2</accession>
<dbReference type="GO" id="GO:0044718">
    <property type="term" value="P:siderophore transmembrane transport"/>
    <property type="evidence" value="ECO:0007669"/>
    <property type="project" value="TreeGrafter"/>
</dbReference>
<keyword evidence="7 8" id="KW-0998">Cell outer membrane</keyword>
<gene>
    <name evidence="14" type="ORF">SPPYR_2612</name>
</gene>
<feature type="domain" description="TonB-dependent receptor plug" evidence="13">
    <location>
        <begin position="62"/>
        <end position="166"/>
    </location>
</feature>
<keyword evidence="6 8" id="KW-0472">Membrane</keyword>
<reference evidence="14" key="1">
    <citation type="submission" date="2016-03" db="EMBL/GenBank/DDBJ databases">
        <authorList>
            <person name="Ploux O."/>
        </authorList>
    </citation>
    <scope>NUCLEOTIDE SEQUENCE</scope>
    <source>
        <strain evidence="14">UC10</strain>
    </source>
</reference>
<protein>
    <submittedName>
        <fullName evidence="14">TonB-dependent outer membrane receptor</fullName>
    </submittedName>
</protein>
<keyword evidence="3 8" id="KW-1134">Transmembrane beta strand</keyword>
<evidence type="ECO:0000256" key="5">
    <source>
        <dbReference type="ARBA" id="ARBA00023077"/>
    </source>
</evidence>
<dbReference type="PROSITE" id="PS52016">
    <property type="entry name" value="TONB_DEPENDENT_REC_3"/>
    <property type="match status" value="1"/>
</dbReference>
<dbReference type="EMBL" id="LT598653">
    <property type="protein sequence ID" value="SBV33732.1"/>
    <property type="molecule type" value="Genomic_DNA"/>
</dbReference>
<evidence type="ECO:0000256" key="1">
    <source>
        <dbReference type="ARBA" id="ARBA00004571"/>
    </source>
</evidence>
<comment type="similarity">
    <text evidence="8 9">Belongs to the TonB-dependent receptor family.</text>
</comment>
<evidence type="ECO:0000256" key="6">
    <source>
        <dbReference type="ARBA" id="ARBA00023136"/>
    </source>
</evidence>
<evidence type="ECO:0000256" key="7">
    <source>
        <dbReference type="ARBA" id="ARBA00023237"/>
    </source>
</evidence>
<dbReference type="KEGG" id="sphu:SPPYR_2612"/>
<dbReference type="Gene3D" id="2.170.130.10">
    <property type="entry name" value="TonB-dependent receptor, plug domain"/>
    <property type="match status" value="1"/>
</dbReference>
<evidence type="ECO:0000256" key="3">
    <source>
        <dbReference type="ARBA" id="ARBA00022452"/>
    </source>
</evidence>
<proteinExistence type="inferred from homology"/>
<dbReference type="PANTHER" id="PTHR30069">
    <property type="entry name" value="TONB-DEPENDENT OUTER MEMBRANE RECEPTOR"/>
    <property type="match status" value="1"/>
</dbReference>
<dbReference type="SUPFAM" id="SSF56935">
    <property type="entry name" value="Porins"/>
    <property type="match status" value="1"/>
</dbReference>
<evidence type="ECO:0000256" key="9">
    <source>
        <dbReference type="RuleBase" id="RU003357"/>
    </source>
</evidence>
<keyword evidence="14" id="KW-0675">Receptor</keyword>
<evidence type="ECO:0000256" key="10">
    <source>
        <dbReference type="SAM" id="MobiDB-lite"/>
    </source>
</evidence>
<dbReference type="InterPro" id="IPR012910">
    <property type="entry name" value="Plug_dom"/>
</dbReference>
<dbReference type="PANTHER" id="PTHR30069:SF40">
    <property type="entry name" value="TONB-DEPENDENT RECEPTOR NMB0964-RELATED"/>
    <property type="match status" value="1"/>
</dbReference>
<dbReference type="InterPro" id="IPR036942">
    <property type="entry name" value="Beta-barrel_TonB_sf"/>
</dbReference>
<evidence type="ECO:0000256" key="2">
    <source>
        <dbReference type="ARBA" id="ARBA00022448"/>
    </source>
</evidence>
<dbReference type="RefSeq" id="WP_295319948.1">
    <property type="nucleotide sequence ID" value="NZ_LT598653.1"/>
</dbReference>
<dbReference type="Gene3D" id="2.40.170.20">
    <property type="entry name" value="TonB-dependent receptor, beta-barrel domain"/>
    <property type="match status" value="1"/>
</dbReference>
<feature type="signal peptide" evidence="11">
    <location>
        <begin position="1"/>
        <end position="22"/>
    </location>
</feature>
<dbReference type="Pfam" id="PF07715">
    <property type="entry name" value="Plug"/>
    <property type="match status" value="1"/>
</dbReference>
<organism evidence="14">
    <name type="scientific">uncultured Sphingopyxis sp</name>
    <dbReference type="NCBI Taxonomy" id="310581"/>
    <lineage>
        <taxon>Bacteria</taxon>
        <taxon>Pseudomonadati</taxon>
        <taxon>Pseudomonadota</taxon>
        <taxon>Alphaproteobacteria</taxon>
        <taxon>Sphingomonadales</taxon>
        <taxon>Sphingomonadaceae</taxon>
        <taxon>Sphingopyxis</taxon>
        <taxon>environmental samples</taxon>
    </lineage>
</organism>
<keyword evidence="2 8" id="KW-0813">Transport</keyword>
<dbReference type="InterPro" id="IPR037066">
    <property type="entry name" value="Plug_dom_sf"/>
</dbReference>
<sequence>MKFRALLLSAAIPAAVPHIAFAAESTPPARPAVAPDAGFMQAGSTADPEIVVSANVLGLRADETATPVITLTGEELVHRRQATLGDTLAGQPGINFDNFGGGASRPVIRGQTAPRVQALSDGASVHDASAISPDHAVTTEPLLLRGIEVLRGPSALLYGGSAIGGAINLLDEKVPTSIPDGGIAGTVEGRFGTADDERSLVGGITIGGQGLALRVEGLHRSSNDYRVPKGFGERHVDGSYNDTSTFTVGGSWVGSGGYLGVAYTRQRSEYGLPGHSHDYESCHPHGSSLHCGGHGHDDEDHDHDHDHDHEHEEVPFVKLRSERFDIRSEYEDPLPGFEKVRFRLSFTDYEHDEIEHDEVATTFSNKAHELRFELAHKPIGPLRGAFGVQHSESKFSAVGEEAFLPESETRNTALFLMETLGAGPVRFELAARQEWQRIETTLNREVSHRPFSISGAAIWDIGGDYSLALSLARSQRAPNVQELYARGIHLATNTYELGSPELGKETGKSIDLTFRKTKGATTFTIGAYHQDFDDYIFANTLDRFEDFRLIRYTAADATFTGVDGEVRHDFGAVGVSLFGDYVRAKFKGDLGNLPRIPAGRLGARADGRWGSLSGDVEYYHVFEQDRIAAFETRTAGYDMLNATLAYRLALGPKADTELFVRATNLTNELAYNHASFIKNASPLRGRNFVFGLRTSF</sequence>
<keyword evidence="11" id="KW-0732">Signal</keyword>
<evidence type="ECO:0000256" key="8">
    <source>
        <dbReference type="PROSITE-ProRule" id="PRU01360"/>
    </source>
</evidence>
<keyword evidence="5 9" id="KW-0798">TonB box</keyword>
<feature type="domain" description="TonB-dependent receptor-like beta-barrel" evidence="12">
    <location>
        <begin position="288"/>
        <end position="665"/>
    </location>
</feature>
<dbReference type="GO" id="GO:0009279">
    <property type="term" value="C:cell outer membrane"/>
    <property type="evidence" value="ECO:0007669"/>
    <property type="project" value="UniProtKB-SubCell"/>
</dbReference>